<dbReference type="SUPFAM" id="SSF54373">
    <property type="entry name" value="FAD-linked reductases, C-terminal domain"/>
    <property type="match status" value="1"/>
</dbReference>
<dbReference type="Gene3D" id="3.30.9.10">
    <property type="entry name" value="D-Amino Acid Oxidase, subunit A, domain 2"/>
    <property type="match status" value="1"/>
</dbReference>
<reference evidence="3 4" key="1">
    <citation type="submission" date="2019-02" db="EMBL/GenBank/DDBJ databases">
        <title>Kribbella capetownensis sp. nov. and Kribbella speibonae sp. nov., isolated from soil.</title>
        <authorList>
            <person name="Curtis S.M."/>
            <person name="Norton I."/>
            <person name="Everest G.J."/>
            <person name="Meyers P.R."/>
        </authorList>
    </citation>
    <scope>NUCLEOTIDE SEQUENCE [LARGE SCALE GENOMIC DNA]</scope>
    <source>
        <strain evidence="3 4">YM55</strain>
    </source>
</reference>
<dbReference type="PROSITE" id="PS51257">
    <property type="entry name" value="PROKAR_LIPOPROTEIN"/>
    <property type="match status" value="1"/>
</dbReference>
<proteinExistence type="predicted"/>
<keyword evidence="1" id="KW-0560">Oxidoreductase</keyword>
<dbReference type="InterPro" id="IPR006076">
    <property type="entry name" value="FAD-dep_OxRdtase"/>
</dbReference>
<feature type="domain" description="FAD dependent oxidoreductase" evidence="2">
    <location>
        <begin position="4"/>
        <end position="395"/>
    </location>
</feature>
<dbReference type="AlphaFoldDB" id="A0A4R0IXG9"/>
<dbReference type="Pfam" id="PF01266">
    <property type="entry name" value="DAO"/>
    <property type="match status" value="1"/>
</dbReference>
<comment type="caution">
    <text evidence="3">The sequence shown here is derived from an EMBL/GenBank/DDBJ whole genome shotgun (WGS) entry which is preliminary data.</text>
</comment>
<dbReference type="GO" id="GO:0005737">
    <property type="term" value="C:cytoplasm"/>
    <property type="evidence" value="ECO:0007669"/>
    <property type="project" value="TreeGrafter"/>
</dbReference>
<evidence type="ECO:0000256" key="1">
    <source>
        <dbReference type="ARBA" id="ARBA00023002"/>
    </source>
</evidence>
<name>A0A4R0IXG9_9ACTN</name>
<dbReference type="GO" id="GO:0016491">
    <property type="term" value="F:oxidoreductase activity"/>
    <property type="evidence" value="ECO:0007669"/>
    <property type="project" value="UniProtKB-KW"/>
</dbReference>
<accession>A0A4R0IXG9</accession>
<sequence>MSVRIVIIGAGVVGLACGYELLQDGHEVTVLDSSAAGQAASHGNAAKIAIAEAGPVPAPGMVVQGLKWMLRSDSPLYVKPSLSPPFLRFLLRMARNCTEKQFRTGLALNLRLASQSNEIFDQWHSAGLHFEMHQRGVLLAYEDTGHFEGRLRYQDVYGAYGAVPEVLDESGVHEVEPALSDRIRHGLFYSEDRQLEPDSLTAALVEHITKLGGLVHEDTRVVRFDRTARGVEGVHTSNGERLPCDGVVLAAGVWTAALAAQLGVALPIQPGKGYSVDYTPAPISLRTSLTFEDAHVAVTPLDGMIRVAGTMEFSGFDETVNPVRIAAIKRAAMQGFRDWDPDAPQREAWAGFRPMTPDGLPLVGPLTDGANVWVASGHAMLGLTLAPTTARSIRELVRRDAVPDPQTSPARFARRRRDA</sequence>
<dbReference type="EMBL" id="SJKC01000003">
    <property type="protein sequence ID" value="TCC36366.1"/>
    <property type="molecule type" value="Genomic_DNA"/>
</dbReference>
<organism evidence="3 4">
    <name type="scientific">Kribbella speibonae</name>
    <dbReference type="NCBI Taxonomy" id="1572660"/>
    <lineage>
        <taxon>Bacteria</taxon>
        <taxon>Bacillati</taxon>
        <taxon>Actinomycetota</taxon>
        <taxon>Actinomycetes</taxon>
        <taxon>Propionibacteriales</taxon>
        <taxon>Kribbellaceae</taxon>
        <taxon>Kribbella</taxon>
    </lineage>
</organism>
<evidence type="ECO:0000313" key="4">
    <source>
        <dbReference type="Proteomes" id="UP000294225"/>
    </source>
</evidence>
<gene>
    <name evidence="3" type="ORF">E0H92_27365</name>
</gene>
<dbReference type="Gene3D" id="3.50.50.60">
    <property type="entry name" value="FAD/NAD(P)-binding domain"/>
    <property type="match status" value="2"/>
</dbReference>
<evidence type="ECO:0000259" key="2">
    <source>
        <dbReference type="Pfam" id="PF01266"/>
    </source>
</evidence>
<evidence type="ECO:0000313" key="3">
    <source>
        <dbReference type="EMBL" id="TCC36366.1"/>
    </source>
</evidence>
<dbReference type="PANTHER" id="PTHR13847:SF289">
    <property type="entry name" value="GLYCINE OXIDASE"/>
    <property type="match status" value="1"/>
</dbReference>
<protein>
    <submittedName>
        <fullName evidence="3">FAD-dependent oxidoreductase</fullName>
    </submittedName>
</protein>
<dbReference type="Proteomes" id="UP000294225">
    <property type="component" value="Unassembled WGS sequence"/>
</dbReference>
<dbReference type="PANTHER" id="PTHR13847">
    <property type="entry name" value="SARCOSINE DEHYDROGENASE-RELATED"/>
    <property type="match status" value="1"/>
</dbReference>
<dbReference type="InterPro" id="IPR036188">
    <property type="entry name" value="FAD/NAD-bd_sf"/>
</dbReference>
<dbReference type="SUPFAM" id="SSF51905">
    <property type="entry name" value="FAD/NAD(P)-binding domain"/>
    <property type="match status" value="1"/>
</dbReference>